<sequence length="100" mass="10289">MARHGNLVEHLLSALVPLPPVSSSSSLNTNAQLPAVASSASILSADSAASSTPSASHRSASFTSIVISLLSNLCRGSSAVTEQVIRVKISAKIVRLISMY</sequence>
<reference evidence="2" key="1">
    <citation type="submission" date="2022-11" db="UniProtKB">
        <authorList>
            <consortium name="WormBaseParasite"/>
        </authorList>
    </citation>
    <scope>IDENTIFICATION</scope>
</reference>
<name>A0A914R0M5_PAREQ</name>
<proteinExistence type="predicted"/>
<keyword evidence="1" id="KW-1185">Reference proteome</keyword>
<protein>
    <submittedName>
        <fullName evidence="2">Uncharacterized protein</fullName>
    </submittedName>
</protein>
<organism evidence="1 2">
    <name type="scientific">Parascaris equorum</name>
    <name type="common">Equine roundworm</name>
    <dbReference type="NCBI Taxonomy" id="6256"/>
    <lineage>
        <taxon>Eukaryota</taxon>
        <taxon>Metazoa</taxon>
        <taxon>Ecdysozoa</taxon>
        <taxon>Nematoda</taxon>
        <taxon>Chromadorea</taxon>
        <taxon>Rhabditida</taxon>
        <taxon>Spirurina</taxon>
        <taxon>Ascaridomorpha</taxon>
        <taxon>Ascaridoidea</taxon>
        <taxon>Ascarididae</taxon>
        <taxon>Parascaris</taxon>
    </lineage>
</organism>
<evidence type="ECO:0000313" key="1">
    <source>
        <dbReference type="Proteomes" id="UP000887564"/>
    </source>
</evidence>
<dbReference type="Proteomes" id="UP000887564">
    <property type="component" value="Unplaced"/>
</dbReference>
<dbReference type="AlphaFoldDB" id="A0A914R0M5"/>
<evidence type="ECO:0000313" key="2">
    <source>
        <dbReference type="WBParaSite" id="PEQ_0000000701-mRNA-1"/>
    </source>
</evidence>
<accession>A0A914R0M5</accession>
<dbReference type="WBParaSite" id="PEQ_0000000701-mRNA-1">
    <property type="protein sequence ID" value="PEQ_0000000701-mRNA-1"/>
    <property type="gene ID" value="PEQ_0000000701"/>
</dbReference>